<dbReference type="InterPro" id="IPR001509">
    <property type="entry name" value="Epimerase_deHydtase"/>
</dbReference>
<dbReference type="EMBL" id="NFJX01000002">
    <property type="protein sequence ID" value="OUP21872.1"/>
    <property type="molecule type" value="Genomic_DNA"/>
</dbReference>
<gene>
    <name evidence="4" type="ORF">B5F32_02365</name>
    <name evidence="3" type="ORF">PN612_03905</name>
</gene>
<dbReference type="PANTHER" id="PTHR42687:SF1">
    <property type="entry name" value="L-THREONINE 3-DEHYDROGENASE, MITOCHONDRIAL"/>
    <property type="match status" value="1"/>
</dbReference>
<sequence length="497" mass="56612">MKSKKTVFLTGATGTMGHAGLVELSKRLDRFNITLLARPSKINKEKLAAYEAMAGIRIVWGDLTNYQDVLNGVMGADYVLHVGGMVSPAADYFPKKTLKVNTTAAQYIVDAVKAQPNSDRIKVVYIGSVAQTGHRNAPVHWGRTGDPINISVYDHYAISKTIAERIFVESGIKHWACLRQTGILCPELLFKGSDPITFHVPLDGVLEWATAEDSGRLLANVCEEEVPDEFWNRFYNISSGPSFRLTNYEFESKLLKAIGCPAPEKIFEPNWFAIRNFHGQWYTDSDLLEGYLHFRSNQTCDDYFKWMASQVPWYFHLAKIVPPIFIKLGMGAIAKKPGLGTRNWIKNRHQDRISAYFGSYEDWQAIPGWDKIRTERPSETPVFLDHGYDESKPKSEWDIEDMRKAAEFRGGKCLSPVMTKGDLSTPLDWECQFGHRFKASPTLVLLGGHWCPECLPLPWNYDEIAKGNPFFAQVWYPFHDKKEHNVYDESIFTDFKE</sequence>
<dbReference type="PANTHER" id="PTHR42687">
    <property type="entry name" value="L-THREONINE 3-DEHYDROGENASE"/>
    <property type="match status" value="1"/>
</dbReference>
<dbReference type="GO" id="GO:0008743">
    <property type="term" value="F:L-threonine 3-dehydrogenase activity"/>
    <property type="evidence" value="ECO:0007669"/>
    <property type="project" value="TreeGrafter"/>
</dbReference>
<evidence type="ECO:0000259" key="2">
    <source>
        <dbReference type="Pfam" id="PF01370"/>
    </source>
</evidence>
<dbReference type="AlphaFoldDB" id="A0A1Y4IY90"/>
<reference evidence="4" key="2">
    <citation type="journal article" date="2018" name="BMC Genomics">
        <title>Whole genome sequencing and function prediction of 133 gut anaerobes isolated from chicken caecum in pure cultures.</title>
        <authorList>
            <person name="Medvecky M."/>
            <person name="Cejkova D."/>
            <person name="Polansky O."/>
            <person name="Karasova D."/>
            <person name="Kubasova T."/>
            <person name="Cizek A."/>
            <person name="Rychlik I."/>
        </authorList>
    </citation>
    <scope>NUCLEOTIDE SEQUENCE</scope>
    <source>
        <strain evidence="4">An199</strain>
    </source>
</reference>
<protein>
    <submittedName>
        <fullName evidence="4">Epimerase</fullName>
    </submittedName>
    <submittedName>
        <fullName evidence="3">NAD(P)-dependent oxidoreductase</fullName>
    </submittedName>
</protein>
<evidence type="ECO:0000313" key="5">
    <source>
        <dbReference type="Proteomes" id="UP000195950"/>
    </source>
</evidence>
<dbReference type="SUPFAM" id="SSF51735">
    <property type="entry name" value="NAD(P)-binding Rossmann-fold domains"/>
    <property type="match status" value="1"/>
</dbReference>
<dbReference type="Pfam" id="PF01370">
    <property type="entry name" value="Epimerase"/>
    <property type="match status" value="1"/>
</dbReference>
<proteinExistence type="inferred from homology"/>
<feature type="domain" description="NAD-dependent epimerase/dehydratase" evidence="2">
    <location>
        <begin position="7"/>
        <end position="169"/>
    </location>
</feature>
<organism evidence="4 5">
    <name type="scientific">Parabacteroides distasonis</name>
    <dbReference type="NCBI Taxonomy" id="823"/>
    <lineage>
        <taxon>Bacteria</taxon>
        <taxon>Pseudomonadati</taxon>
        <taxon>Bacteroidota</taxon>
        <taxon>Bacteroidia</taxon>
        <taxon>Bacteroidales</taxon>
        <taxon>Tannerellaceae</taxon>
        <taxon>Parabacteroides</taxon>
    </lineage>
</organism>
<dbReference type="Proteomes" id="UP001211522">
    <property type="component" value="Unassembled WGS sequence"/>
</dbReference>
<evidence type="ECO:0000313" key="3">
    <source>
        <dbReference type="EMBL" id="MDB9137654.1"/>
    </source>
</evidence>
<dbReference type="Proteomes" id="UP000195950">
    <property type="component" value="Unassembled WGS sequence"/>
</dbReference>
<accession>A0A1Y4IY90</accession>
<comment type="caution">
    <text evidence="4">The sequence shown here is derived from an EMBL/GenBank/DDBJ whole genome shotgun (WGS) entry which is preliminary data.</text>
</comment>
<evidence type="ECO:0000313" key="4">
    <source>
        <dbReference type="EMBL" id="OUP21872.1"/>
    </source>
</evidence>
<comment type="similarity">
    <text evidence="1">Belongs to the NAD(P)-dependent epimerase/dehydratase family.</text>
</comment>
<evidence type="ECO:0000256" key="1">
    <source>
        <dbReference type="ARBA" id="ARBA00007637"/>
    </source>
</evidence>
<dbReference type="EMBL" id="JAQMPX010000029">
    <property type="protein sequence ID" value="MDB9137654.1"/>
    <property type="molecule type" value="Genomic_DNA"/>
</dbReference>
<dbReference type="Gene3D" id="3.40.50.720">
    <property type="entry name" value="NAD(P)-binding Rossmann-like Domain"/>
    <property type="match status" value="1"/>
</dbReference>
<dbReference type="InterPro" id="IPR036291">
    <property type="entry name" value="NAD(P)-bd_dom_sf"/>
</dbReference>
<dbReference type="InterPro" id="IPR051225">
    <property type="entry name" value="NAD(P)_epim/dehydratase"/>
</dbReference>
<dbReference type="RefSeq" id="WP_087342477.1">
    <property type="nucleotide sequence ID" value="NZ_DAWDSO010000044.1"/>
</dbReference>
<reference evidence="3" key="3">
    <citation type="submission" date="2023-01" db="EMBL/GenBank/DDBJ databases">
        <title>Human gut microbiome strain richness.</title>
        <authorList>
            <person name="Chen-Liaw A."/>
        </authorList>
    </citation>
    <scope>NUCLEOTIDE SEQUENCE</scope>
    <source>
        <strain evidence="3">D35st1_E5_D35t1_190705</strain>
    </source>
</reference>
<name>A0A1Y4IY90_PARDI</name>
<dbReference type="GO" id="GO:0006567">
    <property type="term" value="P:L-threonine catabolic process"/>
    <property type="evidence" value="ECO:0007669"/>
    <property type="project" value="TreeGrafter"/>
</dbReference>
<reference evidence="5" key="1">
    <citation type="submission" date="2017-04" db="EMBL/GenBank/DDBJ databases">
        <title>Function of individual gut microbiota members based on whole genome sequencing of pure cultures obtained from chicken caecum.</title>
        <authorList>
            <person name="Medvecky M."/>
            <person name="Cejkova D."/>
            <person name="Polansky O."/>
            <person name="Karasova D."/>
            <person name="Kubasova T."/>
            <person name="Cizek A."/>
            <person name="Rychlik I."/>
        </authorList>
    </citation>
    <scope>NUCLEOTIDE SEQUENCE [LARGE SCALE GENOMIC DNA]</scope>
    <source>
        <strain evidence="5">An199</strain>
    </source>
</reference>